<reference evidence="3" key="1">
    <citation type="journal article" date="2020" name="Stud. Mycol.">
        <title>101 Dothideomycetes genomes: a test case for predicting lifestyles and emergence of pathogens.</title>
        <authorList>
            <person name="Haridas S."/>
            <person name="Albert R."/>
            <person name="Binder M."/>
            <person name="Bloem J."/>
            <person name="Labutti K."/>
            <person name="Salamov A."/>
            <person name="Andreopoulos B."/>
            <person name="Baker S."/>
            <person name="Barry K."/>
            <person name="Bills G."/>
            <person name="Bluhm B."/>
            <person name="Cannon C."/>
            <person name="Castanera R."/>
            <person name="Culley D."/>
            <person name="Daum C."/>
            <person name="Ezra D."/>
            <person name="Gonzalez J."/>
            <person name="Henrissat B."/>
            <person name="Kuo A."/>
            <person name="Liang C."/>
            <person name="Lipzen A."/>
            <person name="Lutzoni F."/>
            <person name="Magnuson J."/>
            <person name="Mondo S."/>
            <person name="Nolan M."/>
            <person name="Ohm R."/>
            <person name="Pangilinan J."/>
            <person name="Park H.-J."/>
            <person name="Ramirez L."/>
            <person name="Alfaro M."/>
            <person name="Sun H."/>
            <person name="Tritt A."/>
            <person name="Yoshinaga Y."/>
            <person name="Zwiers L.-H."/>
            <person name="Turgeon B."/>
            <person name="Goodwin S."/>
            <person name="Spatafora J."/>
            <person name="Crous P."/>
            <person name="Grigoriev I."/>
        </authorList>
    </citation>
    <scope>NUCLEOTIDE SEQUENCE</scope>
    <source>
        <strain evidence="3">CBS 122367</strain>
    </source>
</reference>
<keyword evidence="4" id="KW-1185">Reference proteome</keyword>
<proteinExistence type="predicted"/>
<evidence type="ECO:0000256" key="1">
    <source>
        <dbReference type="SAM" id="MobiDB-lite"/>
    </source>
</evidence>
<protein>
    <submittedName>
        <fullName evidence="3">Uncharacterized protein</fullName>
    </submittedName>
</protein>
<gene>
    <name evidence="3" type="ORF">K458DRAFT_306675</name>
</gene>
<evidence type="ECO:0000256" key="2">
    <source>
        <dbReference type="SAM" id="Phobius"/>
    </source>
</evidence>
<sequence>MSSILGVDTQPGVYLGVWVNWSQGRVFGSTLTMTQRNGAILVAFVALFITFIGSRLWRISCFVIHHGYSTPGAQDGIYHHRQTVLKNSDNATAGLISWYQLLKAWRKNGHRPYRRVLPVALFTILMAVSFTAASLLSSRIASSMGKEVLIRGSCGVNILGHHIAGQDKNPEVETSPEFFTVLIPFLAQRLVSFSNYALSCYANNRNTRDCNTFLKDRLPSTSNRNAACPFREDICRLANGNLLLDTGYLDSHFDFGMNAPTGERFLYRRTTHCAPLVTEGYKSAINFTDFGVQTPYMQYSYGPYLPLPQDRGNVTYVYPQKSPRDAYDRNRSATSLPDYTLGYIYANVINGSVAANRGFTPIEALRRSDADVTLMFLSRNQVISPVEINDPWYSAHQTIPGIRLNFTGWDNLSLGGYFADETASVLGCAKQYQICFPDKSGKPLSCSRLGGKQELYWLLTSLTQDEKQLNRTKWSIMSALTGNELDAFVQTLGSASLSSKYSLVSGVQGPIPENQWQLDVEHWHAATLVAMQGSAVDAASGPSDPAMAKFWAPPANDQERSICNNQKILSDAHSNFSVFGLAFTFALGGLIIAFSFMLESPPRFLRKRYGRKRLEWCANGTLQLHRLAHEELGLGTWSSCTQDVPTTRKGEMLSLLDITDPDHPTLKAPPPDFIKDRMSRGDRKEEPDISRFEEAPKVNHGVLQLRQQRGGPDYTESVSSKSVREKADRTSIIGTRNPSQEESR</sequence>
<feature type="compositionally biased region" description="Basic and acidic residues" evidence="1">
    <location>
        <begin position="673"/>
        <end position="697"/>
    </location>
</feature>
<feature type="transmembrane region" description="Helical" evidence="2">
    <location>
        <begin position="576"/>
        <end position="598"/>
    </location>
</feature>
<evidence type="ECO:0000313" key="4">
    <source>
        <dbReference type="Proteomes" id="UP000799291"/>
    </source>
</evidence>
<feature type="region of interest" description="Disordered" evidence="1">
    <location>
        <begin position="658"/>
        <end position="744"/>
    </location>
</feature>
<dbReference type="AlphaFoldDB" id="A0A6G1IXF2"/>
<keyword evidence="2" id="KW-1133">Transmembrane helix</keyword>
<organism evidence="3 4">
    <name type="scientific">Lentithecium fluviatile CBS 122367</name>
    <dbReference type="NCBI Taxonomy" id="1168545"/>
    <lineage>
        <taxon>Eukaryota</taxon>
        <taxon>Fungi</taxon>
        <taxon>Dikarya</taxon>
        <taxon>Ascomycota</taxon>
        <taxon>Pezizomycotina</taxon>
        <taxon>Dothideomycetes</taxon>
        <taxon>Pleosporomycetidae</taxon>
        <taxon>Pleosporales</taxon>
        <taxon>Massarineae</taxon>
        <taxon>Lentitheciaceae</taxon>
        <taxon>Lentithecium</taxon>
    </lineage>
</organism>
<dbReference type="Proteomes" id="UP000799291">
    <property type="component" value="Unassembled WGS sequence"/>
</dbReference>
<dbReference type="EMBL" id="MU005586">
    <property type="protein sequence ID" value="KAF2682621.1"/>
    <property type="molecule type" value="Genomic_DNA"/>
</dbReference>
<keyword evidence="2" id="KW-0812">Transmembrane</keyword>
<feature type="transmembrane region" description="Helical" evidence="2">
    <location>
        <begin position="116"/>
        <end position="136"/>
    </location>
</feature>
<accession>A0A6G1IXF2</accession>
<feature type="transmembrane region" description="Helical" evidence="2">
    <location>
        <begin position="38"/>
        <end position="57"/>
    </location>
</feature>
<name>A0A6G1IXF2_9PLEO</name>
<dbReference type="OrthoDB" id="3540210at2759"/>
<keyword evidence="2" id="KW-0472">Membrane</keyword>
<evidence type="ECO:0000313" key="3">
    <source>
        <dbReference type="EMBL" id="KAF2682621.1"/>
    </source>
</evidence>